<proteinExistence type="predicted"/>
<accession>A0ABQ6IIC5</accession>
<sequence length="105" mass="11702">MPELLKVHQAQQFVDPVAHLRLGAVTHFETESDVLRHAHVRERRVVLEHEADAALLRRQVRRVLALDTDVPLVGGFESGDDAQQRGLAASGRPQERGELARGERG</sequence>
<dbReference type="Proteomes" id="UP001157125">
    <property type="component" value="Unassembled WGS sequence"/>
</dbReference>
<feature type="compositionally biased region" description="Basic and acidic residues" evidence="1">
    <location>
        <begin position="93"/>
        <end position="105"/>
    </location>
</feature>
<name>A0ABQ6IIC5_9MICO</name>
<dbReference type="EMBL" id="BSUN01000001">
    <property type="protein sequence ID" value="GMA36898.1"/>
    <property type="molecule type" value="Genomic_DNA"/>
</dbReference>
<evidence type="ECO:0000256" key="1">
    <source>
        <dbReference type="SAM" id="MobiDB-lite"/>
    </source>
</evidence>
<protein>
    <submittedName>
        <fullName evidence="2">Uncharacterized protein</fullName>
    </submittedName>
</protein>
<comment type="caution">
    <text evidence="2">The sequence shown here is derived from an EMBL/GenBank/DDBJ whole genome shotgun (WGS) entry which is preliminary data.</text>
</comment>
<organism evidence="2 3">
    <name type="scientific">Demequina litorisediminis</name>
    <dbReference type="NCBI Taxonomy" id="1849022"/>
    <lineage>
        <taxon>Bacteria</taxon>
        <taxon>Bacillati</taxon>
        <taxon>Actinomycetota</taxon>
        <taxon>Actinomycetes</taxon>
        <taxon>Micrococcales</taxon>
        <taxon>Demequinaceae</taxon>
        <taxon>Demequina</taxon>
    </lineage>
</organism>
<gene>
    <name evidence="2" type="ORF">GCM10025876_31020</name>
</gene>
<reference evidence="3" key="1">
    <citation type="journal article" date="2019" name="Int. J. Syst. Evol. Microbiol.">
        <title>The Global Catalogue of Microorganisms (GCM) 10K type strain sequencing project: providing services to taxonomists for standard genome sequencing and annotation.</title>
        <authorList>
            <consortium name="The Broad Institute Genomics Platform"/>
            <consortium name="The Broad Institute Genome Sequencing Center for Infectious Disease"/>
            <person name="Wu L."/>
            <person name="Ma J."/>
        </authorList>
    </citation>
    <scope>NUCLEOTIDE SEQUENCE [LARGE SCALE GENOMIC DNA]</scope>
    <source>
        <strain evidence="3">NBRC 112299</strain>
    </source>
</reference>
<keyword evidence="3" id="KW-1185">Reference proteome</keyword>
<feature type="region of interest" description="Disordered" evidence="1">
    <location>
        <begin position="74"/>
        <end position="105"/>
    </location>
</feature>
<evidence type="ECO:0000313" key="2">
    <source>
        <dbReference type="EMBL" id="GMA36898.1"/>
    </source>
</evidence>
<evidence type="ECO:0000313" key="3">
    <source>
        <dbReference type="Proteomes" id="UP001157125"/>
    </source>
</evidence>